<dbReference type="Proteomes" id="UP000006377">
    <property type="component" value="Chromosome"/>
</dbReference>
<reference evidence="3 4" key="1">
    <citation type="journal article" date="2011" name="Stand. Genomic Sci.">
        <title>Complete genome sequence of Parvibaculum lavamentivorans type strain (DS-1(T)).</title>
        <authorList>
            <person name="Schleheck D."/>
            <person name="Weiss M."/>
            <person name="Pitluck S."/>
            <person name="Bruce D."/>
            <person name="Land M.L."/>
            <person name="Han S."/>
            <person name="Saunders E."/>
            <person name="Tapia R."/>
            <person name="Detter C."/>
            <person name="Brettin T."/>
            <person name="Han J."/>
            <person name="Woyke T."/>
            <person name="Goodwin L."/>
            <person name="Pennacchio L."/>
            <person name="Nolan M."/>
            <person name="Cook A.M."/>
            <person name="Kjelleberg S."/>
            <person name="Thomas T."/>
        </authorList>
    </citation>
    <scope>NUCLEOTIDE SEQUENCE [LARGE SCALE GENOMIC DNA]</scope>
    <source>
        <strain evidence="4">DS-1 / DSM 13023 / NCIMB 13966</strain>
    </source>
</reference>
<evidence type="ECO:0000313" key="4">
    <source>
        <dbReference type="Proteomes" id="UP000006377"/>
    </source>
</evidence>
<dbReference type="OrthoDB" id="9795421at2"/>
<feature type="signal peptide" evidence="1">
    <location>
        <begin position="1"/>
        <end position="20"/>
    </location>
</feature>
<dbReference type="FunFam" id="2.70.70.10:FF:000019">
    <property type="entry name" value="M23 family peptidase"/>
    <property type="match status" value="1"/>
</dbReference>
<dbReference type="CDD" id="cd12797">
    <property type="entry name" value="M23_peptidase"/>
    <property type="match status" value="1"/>
</dbReference>
<keyword evidence="4" id="KW-1185">Reference proteome</keyword>
<evidence type="ECO:0000256" key="1">
    <source>
        <dbReference type="SAM" id="SignalP"/>
    </source>
</evidence>
<sequence length="280" mass="29424">MTARLAALLLGLVLAAPAFADAPLDLKGRMEQGGFVVGQAAPGARAVLDGMALDVDEAGLFAFGFDRDQGATAKLTVTYADGGTAERLIEVAPRDWQIQRVEGVPQQYVSPPPEAMAQIARSTALKNAAREKRMAGSGFAEDFIWPATGPISGVFGSQRYYNGEPRRPHYGVDVAAPTGTPIVAPAAGIVTLASQEMYFEGGLVFLDHGQGVTSVMMHMSRIDVTAGQQVAQGDVLGAVGGTGRATGPHLHWGLYWRGAWLDPQRLVPPMEEAIAANGGN</sequence>
<dbReference type="STRING" id="402881.Plav_0622"/>
<dbReference type="eggNOG" id="COG0739">
    <property type="taxonomic scope" value="Bacteria"/>
</dbReference>
<dbReference type="AlphaFoldDB" id="A7HQR2"/>
<protein>
    <submittedName>
        <fullName evidence="3">Peptidase M23B</fullName>
    </submittedName>
</protein>
<dbReference type="PANTHER" id="PTHR21666">
    <property type="entry name" value="PEPTIDASE-RELATED"/>
    <property type="match status" value="1"/>
</dbReference>
<name>A7HQR2_PARL1</name>
<dbReference type="EMBL" id="CP000774">
    <property type="protein sequence ID" value="ABS62245.1"/>
    <property type="molecule type" value="Genomic_DNA"/>
</dbReference>
<dbReference type="PANTHER" id="PTHR21666:SF285">
    <property type="entry name" value="M23 FAMILY METALLOPEPTIDASE"/>
    <property type="match status" value="1"/>
</dbReference>
<evidence type="ECO:0000313" key="3">
    <source>
        <dbReference type="EMBL" id="ABS62245.1"/>
    </source>
</evidence>
<accession>A7HQR2</accession>
<dbReference type="InterPro" id="IPR011055">
    <property type="entry name" value="Dup_hybrid_motif"/>
</dbReference>
<gene>
    <name evidence="3" type="ordered locus">Plav_0622</name>
</gene>
<proteinExistence type="predicted"/>
<dbReference type="GO" id="GO:0004222">
    <property type="term" value="F:metalloendopeptidase activity"/>
    <property type="evidence" value="ECO:0007669"/>
    <property type="project" value="TreeGrafter"/>
</dbReference>
<dbReference type="Gene3D" id="2.70.70.10">
    <property type="entry name" value="Glucose Permease (Domain IIA)"/>
    <property type="match status" value="1"/>
</dbReference>
<feature type="domain" description="M23ase beta-sheet core" evidence="2">
    <location>
        <begin position="168"/>
        <end position="263"/>
    </location>
</feature>
<dbReference type="HOGENOM" id="CLU_029425_5_5_5"/>
<dbReference type="InterPro" id="IPR016047">
    <property type="entry name" value="M23ase_b-sheet_dom"/>
</dbReference>
<dbReference type="InterPro" id="IPR050570">
    <property type="entry name" value="Cell_wall_metabolism_enzyme"/>
</dbReference>
<dbReference type="SUPFAM" id="SSF51261">
    <property type="entry name" value="Duplicated hybrid motif"/>
    <property type="match status" value="1"/>
</dbReference>
<keyword evidence="1" id="KW-0732">Signal</keyword>
<evidence type="ECO:0000259" key="2">
    <source>
        <dbReference type="Pfam" id="PF01551"/>
    </source>
</evidence>
<dbReference type="Pfam" id="PF01551">
    <property type="entry name" value="Peptidase_M23"/>
    <property type="match status" value="1"/>
</dbReference>
<feature type="chain" id="PRO_5002709552" evidence="1">
    <location>
        <begin position="21"/>
        <end position="280"/>
    </location>
</feature>
<dbReference type="KEGG" id="pla:Plav_0622"/>
<organism evidence="3 4">
    <name type="scientific">Parvibaculum lavamentivorans (strain DS-1 / DSM 13023 / NCIMB 13966)</name>
    <dbReference type="NCBI Taxonomy" id="402881"/>
    <lineage>
        <taxon>Bacteria</taxon>
        <taxon>Pseudomonadati</taxon>
        <taxon>Pseudomonadota</taxon>
        <taxon>Alphaproteobacteria</taxon>
        <taxon>Hyphomicrobiales</taxon>
        <taxon>Parvibaculaceae</taxon>
        <taxon>Parvibaculum</taxon>
    </lineage>
</organism>
<dbReference type="RefSeq" id="WP_011995536.1">
    <property type="nucleotide sequence ID" value="NC_009719.1"/>
</dbReference>